<dbReference type="STRING" id="89065.SAMN05216605_110121"/>
<dbReference type="Proteomes" id="UP000182894">
    <property type="component" value="Unassembled WGS sequence"/>
</dbReference>
<organism evidence="2 3">
    <name type="scientific">Pseudomonas abietaniphila</name>
    <dbReference type="NCBI Taxonomy" id="89065"/>
    <lineage>
        <taxon>Bacteria</taxon>
        <taxon>Pseudomonadati</taxon>
        <taxon>Pseudomonadota</taxon>
        <taxon>Gammaproteobacteria</taxon>
        <taxon>Pseudomonadales</taxon>
        <taxon>Pseudomonadaceae</taxon>
        <taxon>Pseudomonas</taxon>
    </lineage>
</organism>
<feature type="chain" id="PRO_5010296149" description="DUF4124 domain-containing protein" evidence="1">
    <location>
        <begin position="24"/>
        <end position="204"/>
    </location>
</feature>
<feature type="signal peptide" evidence="1">
    <location>
        <begin position="1"/>
        <end position="23"/>
    </location>
</feature>
<keyword evidence="1" id="KW-0732">Signal</keyword>
<protein>
    <recommendedName>
        <fullName evidence="4">DUF4124 domain-containing protein</fullName>
    </recommendedName>
</protein>
<sequence length="204" mass="22220">MLKLGTVGLCWVLGVGCVASVQADDNPGILLYRYVDSRGVTVLDRQGVPAEYSGKGYEVLNQRGRVIQVVPPAPTADQAREAQAAAQAAKVQADADAQLLHLYSSLADVDRARTRKLAELDGLISVAQGNIQNLSTQQAALQGQAADQERAGRQVPQSLIDQMNDVRDQQQNLKVDILRYQTARQQADTEFAQDRARLKQLLAQ</sequence>
<evidence type="ECO:0000313" key="2">
    <source>
        <dbReference type="EMBL" id="SDI07112.1"/>
    </source>
</evidence>
<dbReference type="EMBL" id="FNCO01000010">
    <property type="protein sequence ID" value="SDI07112.1"/>
    <property type="molecule type" value="Genomic_DNA"/>
</dbReference>
<evidence type="ECO:0000256" key="1">
    <source>
        <dbReference type="SAM" id="SignalP"/>
    </source>
</evidence>
<evidence type="ECO:0008006" key="4">
    <source>
        <dbReference type="Google" id="ProtNLM"/>
    </source>
</evidence>
<accession>A0A1G8HKL5</accession>
<dbReference type="AlphaFoldDB" id="A0A1G8HKL5"/>
<dbReference type="RefSeq" id="WP_074754703.1">
    <property type="nucleotide sequence ID" value="NZ_FNCO01000010.1"/>
</dbReference>
<keyword evidence="3" id="KW-1185">Reference proteome</keyword>
<reference evidence="3" key="1">
    <citation type="submission" date="2016-10" db="EMBL/GenBank/DDBJ databases">
        <authorList>
            <person name="Varghese N."/>
            <person name="Submissions S."/>
        </authorList>
    </citation>
    <scope>NUCLEOTIDE SEQUENCE [LARGE SCALE GENOMIC DNA]</scope>
    <source>
        <strain evidence="3">ATCC 700689</strain>
    </source>
</reference>
<proteinExistence type="predicted"/>
<evidence type="ECO:0000313" key="3">
    <source>
        <dbReference type="Proteomes" id="UP000182894"/>
    </source>
</evidence>
<gene>
    <name evidence="2" type="ORF">SAMN05216605_110121</name>
</gene>
<dbReference type="PROSITE" id="PS51257">
    <property type="entry name" value="PROKAR_LIPOPROTEIN"/>
    <property type="match status" value="1"/>
</dbReference>
<name>A0A1G8HKL5_9PSED</name>